<gene>
    <name evidence="10" type="ORF">J3R75_000869</name>
</gene>
<dbReference type="Gene3D" id="2.30.130.10">
    <property type="entry name" value="PUA domain"/>
    <property type="match status" value="1"/>
</dbReference>
<dbReference type="AlphaFoldDB" id="A0AAE4ANV9"/>
<evidence type="ECO:0000256" key="6">
    <source>
        <dbReference type="ARBA" id="ARBA00022691"/>
    </source>
</evidence>
<dbReference type="GO" id="GO:0006364">
    <property type="term" value="P:rRNA processing"/>
    <property type="evidence" value="ECO:0007669"/>
    <property type="project" value="UniProtKB-KW"/>
</dbReference>
<evidence type="ECO:0000313" key="10">
    <source>
        <dbReference type="EMBL" id="MDQ0288762.1"/>
    </source>
</evidence>
<dbReference type="Gene3D" id="3.40.50.150">
    <property type="entry name" value="Vaccinia Virus protein VP39"/>
    <property type="match status" value="1"/>
</dbReference>
<comment type="subcellular location">
    <subcellularLocation>
        <location evidence="1">Cytoplasm</location>
    </subcellularLocation>
</comment>
<dbReference type="InterPro" id="IPR002478">
    <property type="entry name" value="PUA"/>
</dbReference>
<dbReference type="RefSeq" id="WP_307260096.1">
    <property type="nucleotide sequence ID" value="NZ_JAUSVL010000001.1"/>
</dbReference>
<dbReference type="GO" id="GO:0008168">
    <property type="term" value="F:methyltransferase activity"/>
    <property type="evidence" value="ECO:0007669"/>
    <property type="project" value="UniProtKB-KW"/>
</dbReference>
<dbReference type="GO" id="GO:0005737">
    <property type="term" value="C:cytoplasm"/>
    <property type="evidence" value="ECO:0007669"/>
    <property type="project" value="UniProtKB-SubCell"/>
</dbReference>
<dbReference type="InterPro" id="IPR029063">
    <property type="entry name" value="SAM-dependent_MTases_sf"/>
</dbReference>
<keyword evidence="3" id="KW-0698">rRNA processing</keyword>
<evidence type="ECO:0000256" key="3">
    <source>
        <dbReference type="ARBA" id="ARBA00022552"/>
    </source>
</evidence>
<evidence type="ECO:0000256" key="7">
    <source>
        <dbReference type="ARBA" id="ARBA00022884"/>
    </source>
</evidence>
<dbReference type="InterPro" id="IPR019614">
    <property type="entry name" value="SAM-dep_methyl-trfase"/>
</dbReference>
<dbReference type="CDD" id="cd21153">
    <property type="entry name" value="PUA_RlmI"/>
    <property type="match status" value="1"/>
</dbReference>
<dbReference type="CDD" id="cd02440">
    <property type="entry name" value="AdoMet_MTases"/>
    <property type="match status" value="1"/>
</dbReference>
<dbReference type="SUPFAM" id="SSF88697">
    <property type="entry name" value="PUA domain-like"/>
    <property type="match status" value="1"/>
</dbReference>
<dbReference type="EC" id="2.1.1.191" evidence="10"/>
<dbReference type="GO" id="GO:0003723">
    <property type="term" value="F:RNA binding"/>
    <property type="evidence" value="ECO:0007669"/>
    <property type="project" value="UniProtKB-KW"/>
</dbReference>
<dbReference type="EMBL" id="JAUSVL010000001">
    <property type="protein sequence ID" value="MDQ0288762.1"/>
    <property type="molecule type" value="Genomic_DNA"/>
</dbReference>
<dbReference type="InterPro" id="IPR015947">
    <property type="entry name" value="PUA-like_sf"/>
</dbReference>
<evidence type="ECO:0000256" key="1">
    <source>
        <dbReference type="ARBA" id="ARBA00004496"/>
    </source>
</evidence>
<evidence type="ECO:0000313" key="11">
    <source>
        <dbReference type="Proteomes" id="UP001238163"/>
    </source>
</evidence>
<keyword evidence="7" id="KW-0694">RNA-binding</keyword>
<dbReference type="Proteomes" id="UP001238163">
    <property type="component" value="Unassembled WGS sequence"/>
</dbReference>
<protein>
    <submittedName>
        <fullName evidence="10">23S rRNA (Cytosine1962-C5)-methyltransferase</fullName>
        <ecNumber evidence="10">2.1.1.191</ecNumber>
    </submittedName>
</protein>
<evidence type="ECO:0000256" key="2">
    <source>
        <dbReference type="ARBA" id="ARBA00022490"/>
    </source>
</evidence>
<keyword evidence="4 10" id="KW-0489">Methyltransferase</keyword>
<dbReference type="GO" id="GO:0032259">
    <property type="term" value="P:methylation"/>
    <property type="evidence" value="ECO:0007669"/>
    <property type="project" value="UniProtKB-KW"/>
</dbReference>
<name>A0AAE4ANV9_9BACT</name>
<evidence type="ECO:0000256" key="4">
    <source>
        <dbReference type="ARBA" id="ARBA00022603"/>
    </source>
</evidence>
<dbReference type="PANTHER" id="PTHR42873">
    <property type="entry name" value="RIBOSOMAL RNA LARGE SUBUNIT METHYLTRANSFERASE"/>
    <property type="match status" value="1"/>
</dbReference>
<keyword evidence="11" id="KW-1185">Reference proteome</keyword>
<proteinExistence type="inferred from homology"/>
<dbReference type="PROSITE" id="PS50890">
    <property type="entry name" value="PUA"/>
    <property type="match status" value="1"/>
</dbReference>
<dbReference type="Pfam" id="PF17785">
    <property type="entry name" value="PUA_3"/>
    <property type="match status" value="1"/>
</dbReference>
<dbReference type="SMART" id="SM00359">
    <property type="entry name" value="PUA"/>
    <property type="match status" value="1"/>
</dbReference>
<reference evidence="10" key="1">
    <citation type="submission" date="2023-07" db="EMBL/GenBank/DDBJ databases">
        <title>Genomic Encyclopedia of Type Strains, Phase IV (KMG-IV): sequencing the most valuable type-strain genomes for metagenomic binning, comparative biology and taxonomic classification.</title>
        <authorList>
            <person name="Goeker M."/>
        </authorList>
    </citation>
    <scope>NUCLEOTIDE SEQUENCE</scope>
    <source>
        <strain evidence="10">DSM 24202</strain>
    </source>
</reference>
<dbReference type="CDD" id="cd11572">
    <property type="entry name" value="RlmI_M_like"/>
    <property type="match status" value="1"/>
</dbReference>
<dbReference type="Gene3D" id="3.30.750.80">
    <property type="entry name" value="RNA methyltransferase domain (HRMD) like"/>
    <property type="match status" value="1"/>
</dbReference>
<keyword evidence="2" id="KW-0963">Cytoplasm</keyword>
<keyword evidence="5 10" id="KW-0808">Transferase</keyword>
<evidence type="ECO:0000256" key="5">
    <source>
        <dbReference type="ARBA" id="ARBA00022679"/>
    </source>
</evidence>
<evidence type="ECO:0000256" key="8">
    <source>
        <dbReference type="ARBA" id="ARBA00038091"/>
    </source>
</evidence>
<dbReference type="PANTHER" id="PTHR42873:SF1">
    <property type="entry name" value="S-ADENOSYLMETHIONINE-DEPENDENT METHYLTRANSFERASE DOMAIN-CONTAINING PROTEIN"/>
    <property type="match status" value="1"/>
</dbReference>
<organism evidence="10 11">
    <name type="scientific">Oligosphaera ethanolica</name>
    <dbReference type="NCBI Taxonomy" id="760260"/>
    <lineage>
        <taxon>Bacteria</taxon>
        <taxon>Pseudomonadati</taxon>
        <taxon>Lentisphaerota</taxon>
        <taxon>Oligosphaeria</taxon>
        <taxon>Oligosphaerales</taxon>
        <taxon>Oligosphaeraceae</taxon>
        <taxon>Oligosphaera</taxon>
    </lineage>
</organism>
<feature type="domain" description="PUA" evidence="9">
    <location>
        <begin position="3"/>
        <end position="88"/>
    </location>
</feature>
<dbReference type="SUPFAM" id="SSF53335">
    <property type="entry name" value="S-adenosyl-L-methionine-dependent methyltransferases"/>
    <property type="match status" value="1"/>
</dbReference>
<dbReference type="InterPro" id="IPR036974">
    <property type="entry name" value="PUA_sf"/>
</dbReference>
<evidence type="ECO:0000259" key="9">
    <source>
        <dbReference type="SMART" id="SM00359"/>
    </source>
</evidence>
<accession>A0AAE4ANV9</accession>
<dbReference type="Pfam" id="PF10672">
    <property type="entry name" value="Methyltrans_SAM"/>
    <property type="match status" value="1"/>
</dbReference>
<sequence length="396" mass="43355">MNNDVILQPGRERSLQRHHPWVFSGAIARVSGQAAAGDTVDIHAADGQWLARGAYSPASQIRVRAWTFSADEAIDADFFSRRLAACRRYRQQLGVAAASNCWRLVHGEADGLPGCVVDRYGDYYVCQFSSVGAERWKGVIAELLSAEPGVRGVYERSDCDSRLREGLPLVCGVLAGEEPPALLELRENGLRLWADLREGHKTGYYLDQRDNRAERCCYAGAAEVLNCFCYSGGFGIRAALAGAARVTQIDAAESALALARQNAELNGLADERFRYVRGDVFQFLRRCRDARESFDVIILDPPKFADTQAQLAKACRGYKDINLLAAKLLRPGGTLLTFSCSGAMTPELFVKVVGDAARDAGRDGRIVRVLGQAPDHPLSLDFPEGHYLTGLELVLS</sequence>
<comment type="similarity">
    <text evidence="8">Belongs to the methyltransferase superfamily. RlmI family.</text>
</comment>
<dbReference type="InterPro" id="IPR041532">
    <property type="entry name" value="RlmI-like_PUA"/>
</dbReference>
<comment type="caution">
    <text evidence="10">The sequence shown here is derived from an EMBL/GenBank/DDBJ whole genome shotgun (WGS) entry which is preliminary data.</text>
</comment>
<keyword evidence="6" id="KW-0949">S-adenosyl-L-methionine</keyword>